<keyword evidence="1" id="KW-0812">Transmembrane</keyword>
<dbReference type="AlphaFoldDB" id="A0A5M8R1R9"/>
<gene>
    <name evidence="2" type="ORF">FEM33_09345</name>
</gene>
<comment type="caution">
    <text evidence="2">The sequence shown here is derived from an EMBL/GenBank/DDBJ whole genome shotgun (WGS) entry which is preliminary data.</text>
</comment>
<proteinExistence type="predicted"/>
<feature type="transmembrane region" description="Helical" evidence="1">
    <location>
        <begin position="360"/>
        <end position="380"/>
    </location>
</feature>
<evidence type="ECO:0000313" key="3">
    <source>
        <dbReference type="Proteomes" id="UP000323994"/>
    </source>
</evidence>
<feature type="transmembrane region" description="Helical" evidence="1">
    <location>
        <begin position="250"/>
        <end position="269"/>
    </location>
</feature>
<dbReference type="Proteomes" id="UP000323994">
    <property type="component" value="Unassembled WGS sequence"/>
</dbReference>
<feature type="transmembrane region" description="Helical" evidence="1">
    <location>
        <begin position="105"/>
        <end position="128"/>
    </location>
</feature>
<feature type="transmembrane region" description="Helical" evidence="1">
    <location>
        <begin position="325"/>
        <end position="348"/>
    </location>
</feature>
<keyword evidence="1" id="KW-1133">Transmembrane helix</keyword>
<organism evidence="2 3">
    <name type="scientific">Dyadobacter flavalbus</name>
    <dbReference type="NCBI Taxonomy" id="2579942"/>
    <lineage>
        <taxon>Bacteria</taxon>
        <taxon>Pseudomonadati</taxon>
        <taxon>Bacteroidota</taxon>
        <taxon>Cytophagia</taxon>
        <taxon>Cytophagales</taxon>
        <taxon>Spirosomataceae</taxon>
        <taxon>Dyadobacter</taxon>
    </lineage>
</organism>
<evidence type="ECO:0000313" key="2">
    <source>
        <dbReference type="EMBL" id="KAA6440846.1"/>
    </source>
</evidence>
<feature type="transmembrane region" description="Helical" evidence="1">
    <location>
        <begin position="152"/>
        <end position="182"/>
    </location>
</feature>
<dbReference type="OrthoDB" id="938262at2"/>
<reference evidence="2 3" key="1">
    <citation type="submission" date="2019-05" db="EMBL/GenBank/DDBJ databases">
        <authorList>
            <person name="Qu J.-H."/>
        </authorList>
    </citation>
    <scope>NUCLEOTIDE SEQUENCE [LARGE SCALE GENOMIC DNA]</scope>
    <source>
        <strain evidence="2 3">NS28</strain>
    </source>
</reference>
<feature type="transmembrane region" description="Helical" evidence="1">
    <location>
        <begin position="218"/>
        <end position="238"/>
    </location>
</feature>
<keyword evidence="1" id="KW-0472">Membrane</keyword>
<feature type="transmembrane region" description="Helical" evidence="1">
    <location>
        <begin position="78"/>
        <end position="98"/>
    </location>
</feature>
<feature type="transmembrane region" description="Helical" evidence="1">
    <location>
        <begin position="295"/>
        <end position="318"/>
    </location>
</feature>
<accession>A0A5M8R1R9</accession>
<keyword evidence="3" id="KW-1185">Reference proteome</keyword>
<feature type="transmembrane region" description="Helical" evidence="1">
    <location>
        <begin position="189"/>
        <end position="206"/>
    </location>
</feature>
<protein>
    <submittedName>
        <fullName evidence="2">Uncharacterized protein</fullName>
    </submittedName>
</protein>
<evidence type="ECO:0000256" key="1">
    <source>
        <dbReference type="SAM" id="Phobius"/>
    </source>
</evidence>
<name>A0A5M8R1R9_9BACT</name>
<dbReference type="EMBL" id="VBSN01000027">
    <property type="protein sequence ID" value="KAA6440846.1"/>
    <property type="molecule type" value="Genomic_DNA"/>
</dbReference>
<dbReference type="RefSeq" id="WP_139011834.1">
    <property type="nucleotide sequence ID" value="NZ_VBSN01000027.1"/>
</dbReference>
<sequence length="550" mass="63139">MMLPVLLWVTVLLYYSVNVPWFDDYDPFPDFLDKWISGSSFSGRLKLLFQPNNEHRMVIGKMITLVYYRLTGHLDFTFLHIAGACFTLGTLTVFWNAFRNSRLKWWFFLPVPFLLFQLQYHLVFLWAICSLQHQPVIFFVCLSMFLLAKRQFAWAVLAALCATYAMSNGIFVWVSGAAVLILRSDYRKLAFWLAAGAVAVGFYFYGLSAQGNEASIDFFLKNPHLSVLGFFAFLGGLFDLFPEKSIVTRSVLPVLAGFVTMVWIVIWLLRQLNPFWKKTFSRSAENTFHPLGKTAVLNSFLLGILVFLLVNALVIGLLRPRFGFFVMIVSNYKMYPALFLIVAYLSFITSDTAGNIRKRGFQLALVISVLIWGISVYTYLPGIAERRKYLMINGYNQEHNAFGLGHIPFSQSAAYVDSLMKKMTASHVYNYPDEPERIAEQILLLQNKMGPRNISVFVRDKILYVDEPDYRISLARNDGQYVYLKNEKHLYFFKSNAHLYTGRNLFRQYDTGSNTTIPFSFIEQGTYDLGIIRFSNEKAGGGLLRKITIP</sequence>